<dbReference type="Pfam" id="PF04298">
    <property type="entry name" value="Zn_peptidase_2"/>
    <property type="match status" value="1"/>
</dbReference>
<accession>A0A9D1L755</accession>
<evidence type="ECO:0000313" key="3">
    <source>
        <dbReference type="Proteomes" id="UP000824091"/>
    </source>
</evidence>
<feature type="transmembrane region" description="Helical" evidence="1">
    <location>
        <begin position="201"/>
        <end position="221"/>
    </location>
</feature>
<dbReference type="EMBL" id="DVMO01000057">
    <property type="protein sequence ID" value="HIU27504.1"/>
    <property type="molecule type" value="Genomic_DNA"/>
</dbReference>
<gene>
    <name evidence="2" type="ORF">IAD16_03840</name>
</gene>
<dbReference type="AlphaFoldDB" id="A0A9D1L755"/>
<reference evidence="2" key="1">
    <citation type="submission" date="2020-10" db="EMBL/GenBank/DDBJ databases">
        <authorList>
            <person name="Gilroy R."/>
        </authorList>
    </citation>
    <scope>NUCLEOTIDE SEQUENCE</scope>
    <source>
        <strain evidence="2">11300</strain>
    </source>
</reference>
<evidence type="ECO:0000256" key="1">
    <source>
        <dbReference type="SAM" id="Phobius"/>
    </source>
</evidence>
<keyword evidence="1" id="KW-0472">Membrane</keyword>
<dbReference type="Proteomes" id="UP000824091">
    <property type="component" value="Unassembled WGS sequence"/>
</dbReference>
<proteinExistence type="predicted"/>
<reference evidence="2" key="2">
    <citation type="journal article" date="2021" name="PeerJ">
        <title>Extensive microbial diversity within the chicken gut microbiome revealed by metagenomics and culture.</title>
        <authorList>
            <person name="Gilroy R."/>
            <person name="Ravi A."/>
            <person name="Getino M."/>
            <person name="Pursley I."/>
            <person name="Horton D.L."/>
            <person name="Alikhan N.F."/>
            <person name="Baker D."/>
            <person name="Gharbi K."/>
            <person name="Hall N."/>
            <person name="Watson M."/>
            <person name="Adriaenssens E.M."/>
            <person name="Foster-Nyarko E."/>
            <person name="Jarju S."/>
            <person name="Secka A."/>
            <person name="Antonio M."/>
            <person name="Oren A."/>
            <person name="Chaudhuri R.R."/>
            <person name="La Ragione R."/>
            <person name="Hildebrand F."/>
            <person name="Pallen M.J."/>
        </authorList>
    </citation>
    <scope>NUCLEOTIDE SEQUENCE</scope>
    <source>
        <strain evidence="2">11300</strain>
    </source>
</reference>
<comment type="caution">
    <text evidence="2">The sequence shown here is derived from an EMBL/GenBank/DDBJ whole genome shotgun (WGS) entry which is preliminary data.</text>
</comment>
<dbReference type="PANTHER" id="PTHR36434:SF1">
    <property type="entry name" value="MEMBRANE PROTEASE YUGP-RELATED"/>
    <property type="match status" value="1"/>
</dbReference>
<sequence>MTYEFSMMLFLAAMVFTLIAQSRVSGNFKKYSQVRNQRGLTGEEAARKVLDANGLSDVTIEQIRGNLTDHYDPRTRVLRLSQGVYSIDSVAAVSVACHEAGHAIQHAVGYGPLKVRNSIVPAVNVASRLSWILILAGLIMVAAENYIGDMLFNIGVIFFLAVILFHGITLPVEFDASRRALEQMEATGVIYQDEERGAKKVLSAAAMTYVASLAVAVANLLRILAIRGRRD</sequence>
<evidence type="ECO:0000313" key="2">
    <source>
        <dbReference type="EMBL" id="HIU27504.1"/>
    </source>
</evidence>
<keyword evidence="1" id="KW-0812">Transmembrane</keyword>
<protein>
    <submittedName>
        <fullName evidence="2">Zinc metallopeptidase</fullName>
    </submittedName>
</protein>
<dbReference type="InterPro" id="IPR007395">
    <property type="entry name" value="Zn_peptidase_2"/>
</dbReference>
<organism evidence="2 3">
    <name type="scientific">Candidatus Fimisoma avicola</name>
    <dbReference type="NCBI Taxonomy" id="2840826"/>
    <lineage>
        <taxon>Bacteria</taxon>
        <taxon>Bacillati</taxon>
        <taxon>Bacillota</taxon>
        <taxon>Clostridia</taxon>
        <taxon>Eubacteriales</taxon>
        <taxon>Candidatus Fimisoma</taxon>
    </lineage>
</organism>
<dbReference type="PANTHER" id="PTHR36434">
    <property type="entry name" value="MEMBRANE PROTEASE YUGP-RELATED"/>
    <property type="match status" value="1"/>
</dbReference>
<feature type="transmembrane region" description="Helical" evidence="1">
    <location>
        <begin position="150"/>
        <end position="168"/>
    </location>
</feature>
<name>A0A9D1L755_9FIRM</name>
<keyword evidence="1" id="KW-1133">Transmembrane helix</keyword>